<feature type="region of interest" description="Disordered" evidence="1">
    <location>
        <begin position="181"/>
        <end position="200"/>
    </location>
</feature>
<evidence type="ECO:0000259" key="3">
    <source>
        <dbReference type="PROSITE" id="PS51178"/>
    </source>
</evidence>
<organism evidence="4 5">
    <name type="scientific">Polaribacter gangjinensis</name>
    <dbReference type="NCBI Taxonomy" id="574710"/>
    <lineage>
        <taxon>Bacteria</taxon>
        <taxon>Pseudomonadati</taxon>
        <taxon>Bacteroidota</taxon>
        <taxon>Flavobacteriia</taxon>
        <taxon>Flavobacteriales</taxon>
        <taxon>Flavobacteriaceae</taxon>
    </lineage>
</organism>
<comment type="caution">
    <text evidence="4">The sequence shown here is derived from an EMBL/GenBank/DDBJ whole genome shotgun (WGS) entry which is preliminary data.</text>
</comment>
<keyword evidence="4" id="KW-0808">Transferase</keyword>
<sequence length="200" mass="22697">MSIVQFVKSKLFFKQILIAFVGLIVFVFVIKVVLRFSTNHNQKIEVPNLSKLSIEEAALKLNDLDLDYIVIDSASYNPEYPKFSVIEQNPEAGEFVKEKRKIYLTLNPSRYRDVTIPNLNGRTKRQAISELRAIGFKVSQDFIYINDIGKDVVRGMRHNGKILNPNEKLQKNSEITLVLGDGGMGQNSAQTDSINDDVDF</sequence>
<proteinExistence type="predicted"/>
<gene>
    <name evidence="4" type="ORF">BTO13_00470</name>
</gene>
<reference evidence="4 5" key="1">
    <citation type="submission" date="2016-12" db="EMBL/GenBank/DDBJ databases">
        <title>Trade-off between light-utilization and light-protection in marine flavobacteria.</title>
        <authorList>
            <person name="Kumagai Y."/>
            <person name="Yoshizawa S."/>
            <person name="Kogure K."/>
            <person name="Iwasaki W."/>
        </authorList>
    </citation>
    <scope>NUCLEOTIDE SEQUENCE [LARGE SCALE GENOMIC DNA]</scope>
    <source>
        <strain evidence="4 5">KCTC 22729</strain>
    </source>
</reference>
<keyword evidence="2" id="KW-0812">Transmembrane</keyword>
<keyword evidence="5" id="KW-1185">Reference proteome</keyword>
<dbReference type="SUPFAM" id="SSF54184">
    <property type="entry name" value="Penicillin-binding protein 2x (pbp-2x), c-terminal domain"/>
    <property type="match status" value="1"/>
</dbReference>
<dbReference type="GO" id="GO:0004674">
    <property type="term" value="F:protein serine/threonine kinase activity"/>
    <property type="evidence" value="ECO:0007669"/>
    <property type="project" value="UniProtKB-KW"/>
</dbReference>
<dbReference type="Gene3D" id="3.30.10.20">
    <property type="match status" value="2"/>
</dbReference>
<evidence type="ECO:0000313" key="5">
    <source>
        <dbReference type="Proteomes" id="UP000237608"/>
    </source>
</evidence>
<evidence type="ECO:0000256" key="2">
    <source>
        <dbReference type="SAM" id="Phobius"/>
    </source>
</evidence>
<keyword evidence="4" id="KW-0418">Kinase</keyword>
<keyword evidence="2" id="KW-1133">Transmembrane helix</keyword>
<protein>
    <submittedName>
        <fullName evidence="4">Serine/threonine protein kinase</fullName>
    </submittedName>
</protein>
<dbReference type="OrthoDB" id="9803895at2"/>
<name>A0A2S7W9E5_9FLAO</name>
<dbReference type="AlphaFoldDB" id="A0A2S7W9E5"/>
<dbReference type="InterPro" id="IPR005543">
    <property type="entry name" value="PASTA_dom"/>
</dbReference>
<dbReference type="EMBL" id="MSCL01000001">
    <property type="protein sequence ID" value="PQJ73842.1"/>
    <property type="molecule type" value="Genomic_DNA"/>
</dbReference>
<keyword evidence="4" id="KW-0723">Serine/threonine-protein kinase</keyword>
<feature type="domain" description="PASTA" evidence="3">
    <location>
        <begin position="40"/>
        <end position="108"/>
    </location>
</feature>
<feature type="transmembrane region" description="Helical" evidence="2">
    <location>
        <begin position="12"/>
        <end position="34"/>
    </location>
</feature>
<evidence type="ECO:0000313" key="4">
    <source>
        <dbReference type="EMBL" id="PQJ73842.1"/>
    </source>
</evidence>
<dbReference type="RefSeq" id="WP_105044997.1">
    <property type="nucleotide sequence ID" value="NZ_CP150662.1"/>
</dbReference>
<feature type="domain" description="PASTA" evidence="3">
    <location>
        <begin position="110"/>
        <end position="181"/>
    </location>
</feature>
<keyword evidence="2" id="KW-0472">Membrane</keyword>
<dbReference type="Proteomes" id="UP000237608">
    <property type="component" value="Unassembled WGS sequence"/>
</dbReference>
<accession>A0A2S7W9E5</accession>
<dbReference type="PROSITE" id="PS51178">
    <property type="entry name" value="PASTA"/>
    <property type="match status" value="2"/>
</dbReference>
<dbReference type="Pfam" id="PF03793">
    <property type="entry name" value="PASTA"/>
    <property type="match status" value="2"/>
</dbReference>
<dbReference type="CDD" id="cd06577">
    <property type="entry name" value="PASTA_pknB"/>
    <property type="match status" value="2"/>
</dbReference>
<evidence type="ECO:0000256" key="1">
    <source>
        <dbReference type="SAM" id="MobiDB-lite"/>
    </source>
</evidence>
<dbReference type="SMART" id="SM00740">
    <property type="entry name" value="PASTA"/>
    <property type="match status" value="2"/>
</dbReference>